<keyword evidence="2" id="KW-1185">Reference proteome</keyword>
<accession>A0ABY7GQU9</accession>
<dbReference type="RefSeq" id="WP_255187797.1">
    <property type="nucleotide sequence ID" value="NZ_CP113517.1"/>
</dbReference>
<organism evidence="1 2">
    <name type="scientific">Methylomonas rapida</name>
    <dbReference type="NCBI Taxonomy" id="2963939"/>
    <lineage>
        <taxon>Bacteria</taxon>
        <taxon>Pseudomonadati</taxon>
        <taxon>Pseudomonadota</taxon>
        <taxon>Gammaproteobacteria</taxon>
        <taxon>Methylococcales</taxon>
        <taxon>Methylococcaceae</taxon>
        <taxon>Methylomonas</taxon>
    </lineage>
</organism>
<dbReference type="InterPro" id="IPR042564">
    <property type="entry name" value="CRISPR-Cas6/Csy4_sf"/>
</dbReference>
<dbReference type="NCBIfam" id="TIGR02563">
    <property type="entry name" value="cas_Csy4"/>
    <property type="match status" value="1"/>
</dbReference>
<evidence type="ECO:0000313" key="1">
    <source>
        <dbReference type="EMBL" id="WAR46884.1"/>
    </source>
</evidence>
<dbReference type="CDD" id="cd09739">
    <property type="entry name" value="Cas6_I-F"/>
    <property type="match status" value="1"/>
</dbReference>
<name>A0ABY7GQU9_9GAMM</name>
<reference evidence="1" key="1">
    <citation type="submission" date="2022-11" db="EMBL/GenBank/DDBJ databases">
        <title>Methylomonas rapida sp. nov., Carotenoid-Producing Obligate Methanotrophs with High Growth Characteristics and Biotechnological Potential.</title>
        <authorList>
            <person name="Tikhonova E.N."/>
            <person name="Suleimanov R.Z."/>
            <person name="Miroshnikov K."/>
            <person name="Oshkin I.Y."/>
            <person name="Belova S.E."/>
            <person name="Danilova O.V."/>
            <person name="Ashikhmin A."/>
            <person name="Konopkin A."/>
            <person name="But S.Y."/>
            <person name="Khmelenina V.N."/>
            <person name="Kuznetsov N."/>
            <person name="Pimenov N.V."/>
            <person name="Dedysh S.N."/>
        </authorList>
    </citation>
    <scope>NUCLEOTIDE SEQUENCE</scope>
    <source>
        <strain evidence="1">MP1</strain>
    </source>
</reference>
<dbReference type="Gene3D" id="3.30.70.2540">
    <property type="entry name" value="CRISPR-associated endoribonuclease Cas6/Csy4"/>
    <property type="match status" value="1"/>
</dbReference>
<sequence>MNYYIEITLLPAPDFSLFKLWSRAFEQLHLGFVENQDDQKRVPIGLSLPEYKMGEKYGVLGSKCRLFAADIARLERFNAPQRLARLSDYVHCTSIRPVPAKVAGYAVYRRERPKTNPERLARRYAKRHGMDLETALTTTVELQAPTGDASYSTTFRYADMPVPSVALPFIRLQSLSGGQTFCLWIAKTEVAAPVAGSFSAYGLSGAATVPEF</sequence>
<protein>
    <submittedName>
        <fullName evidence="1">Type I-F CRISPR-associated endoribonuclease Cas6/Csy4</fullName>
    </submittedName>
</protein>
<evidence type="ECO:0000313" key="2">
    <source>
        <dbReference type="Proteomes" id="UP001162780"/>
    </source>
</evidence>
<dbReference type="EMBL" id="CP113517">
    <property type="protein sequence ID" value="WAR46884.1"/>
    <property type="molecule type" value="Genomic_DNA"/>
</dbReference>
<dbReference type="InterPro" id="IPR013396">
    <property type="entry name" value="CRISPR-assoc_prot_Csy4"/>
</dbReference>
<dbReference type="Proteomes" id="UP001162780">
    <property type="component" value="Chromosome"/>
</dbReference>
<proteinExistence type="predicted"/>
<gene>
    <name evidence="1" type="primary">cas6f</name>
    <name evidence="1" type="ORF">NM686_010335</name>
</gene>
<dbReference type="Pfam" id="PF09618">
    <property type="entry name" value="Cas_Csy4"/>
    <property type="match status" value="1"/>
</dbReference>